<reference evidence="1 2" key="1">
    <citation type="submission" date="2018-06" db="EMBL/GenBank/DDBJ databases">
        <title>Complete Genome Sequence of Ehrlichia minasensis Isolated From Cattle.</title>
        <authorList>
            <person name="Aguiar D.M."/>
            <person name="Araujo J.P.A.Jr."/>
            <person name="Nakazato L."/>
            <person name="Bard E."/>
            <person name="Cabezas-Cruz A."/>
        </authorList>
    </citation>
    <scope>NUCLEOTIDE SEQUENCE [LARGE SCALE GENOMIC DNA]</scope>
    <source>
        <strain evidence="1 2">B11</strain>
    </source>
</reference>
<dbReference type="EMBL" id="QOHL01000002">
    <property type="protein sequence ID" value="RZB13079.1"/>
    <property type="molecule type" value="Genomic_DNA"/>
</dbReference>
<dbReference type="STRING" id="1242993.ehr_00867"/>
<sequence length="357" mass="40347">MKYFNKKLIIIPSVIIALLSSLYVGIWLVIATHVKATISKALIHIDALYKDNIQITGFPFTPKIKISNLKINLPSLNISISSVSLKYRLLSDTLELSGENTTLKSESSTKITNNEQQYKLNCQLNDKFNLFVKPSKNLLLSLLDNKNDKKAYFSQIIYEDNGLSCNNNNITKKNSIFIKTNEHTSPDNLLTMLQYKINANIVGNSDTNTNIKIKDATMTLTTSGTEFKEISAIIDNIDITFKKSLIAIYGTLLFPLSMDYNKTNSEGLTIEISETKDIIRQLVEIISHKSNNTDRISYILQNYIHSIATKKENGNILLSISQTTNPFNIFICKIPYEEFINKIKLITNTINKSANKK</sequence>
<proteinExistence type="predicted"/>
<accession>A0A4Q6I8U6</accession>
<gene>
    <name evidence="1" type="ORF">DRF75_00790</name>
</gene>
<dbReference type="Proteomes" id="UP000293377">
    <property type="component" value="Unassembled WGS sequence"/>
</dbReference>
<evidence type="ECO:0000313" key="1">
    <source>
        <dbReference type="EMBL" id="RZB13079.1"/>
    </source>
</evidence>
<dbReference type="RefSeq" id="WP_129992496.1">
    <property type="nucleotide sequence ID" value="NZ_QOHL01000002.1"/>
</dbReference>
<dbReference type="AlphaFoldDB" id="A0A4Q6I8U6"/>
<keyword evidence="2" id="KW-1185">Reference proteome</keyword>
<name>A0A4Q6I8U6_9RICK</name>
<protein>
    <submittedName>
        <fullName evidence="1">Uncharacterized protein</fullName>
    </submittedName>
</protein>
<organism evidence="1 2">
    <name type="scientific">Ehrlichia minasensis</name>
    <dbReference type="NCBI Taxonomy" id="1242993"/>
    <lineage>
        <taxon>Bacteria</taxon>
        <taxon>Pseudomonadati</taxon>
        <taxon>Pseudomonadota</taxon>
        <taxon>Alphaproteobacteria</taxon>
        <taxon>Rickettsiales</taxon>
        <taxon>Anaplasmataceae</taxon>
        <taxon>Ehrlichia</taxon>
    </lineage>
</organism>
<comment type="caution">
    <text evidence="1">The sequence shown here is derived from an EMBL/GenBank/DDBJ whole genome shotgun (WGS) entry which is preliminary data.</text>
</comment>
<evidence type="ECO:0000313" key="2">
    <source>
        <dbReference type="Proteomes" id="UP000293377"/>
    </source>
</evidence>